<evidence type="ECO:0000256" key="2">
    <source>
        <dbReference type="ARBA" id="ARBA00022723"/>
    </source>
</evidence>
<dbReference type="GO" id="GO:0006107">
    <property type="term" value="P:oxaloacetate metabolic process"/>
    <property type="evidence" value="ECO:0007669"/>
    <property type="project" value="TreeGrafter"/>
</dbReference>
<keyword evidence="6" id="KW-1185">Reference proteome</keyword>
<dbReference type="PANTHER" id="PTHR32308">
    <property type="entry name" value="LYASE BETA SUBUNIT, PUTATIVE (AFU_ORTHOLOGUE AFUA_4G13030)-RELATED"/>
    <property type="match status" value="1"/>
</dbReference>
<dbReference type="FunFam" id="3.20.20.60:FF:000023">
    <property type="entry name" value="CitE, Citrate lyase beta subunit"/>
    <property type="match status" value="1"/>
</dbReference>
<reference evidence="5 6" key="1">
    <citation type="journal article" date="2018" name="IMA Fungus">
        <title>IMA Genome-F 9: Draft genome sequence of Annulohypoxylon stygium, Aspergillus mulundensis, Berkeleyomyces basicola (syn. Thielaviopsis basicola), Ceratocystis smalleyi, two Cercospora beticola strains, Coleophoma cylindrospora, Fusarium fracticaudum, Phialophora cf. hyalina, and Morchella septimelata.</title>
        <authorList>
            <person name="Wingfield B.D."/>
            <person name="Bills G.F."/>
            <person name="Dong Y."/>
            <person name="Huang W."/>
            <person name="Nel W.J."/>
            <person name="Swalarsk-Parry B.S."/>
            <person name="Vaghefi N."/>
            <person name="Wilken P.M."/>
            <person name="An Z."/>
            <person name="de Beer Z.W."/>
            <person name="De Vos L."/>
            <person name="Chen L."/>
            <person name="Duong T.A."/>
            <person name="Gao Y."/>
            <person name="Hammerbacher A."/>
            <person name="Kikkert J.R."/>
            <person name="Li Y."/>
            <person name="Li H."/>
            <person name="Li K."/>
            <person name="Li Q."/>
            <person name="Liu X."/>
            <person name="Ma X."/>
            <person name="Naidoo K."/>
            <person name="Pethybridge S.J."/>
            <person name="Sun J."/>
            <person name="Steenkamp E.T."/>
            <person name="van der Nest M.A."/>
            <person name="van Wyk S."/>
            <person name="Wingfield M.J."/>
            <person name="Xiong C."/>
            <person name="Yue Q."/>
            <person name="Zhang X."/>
        </authorList>
    </citation>
    <scope>NUCLEOTIDE SEQUENCE [LARGE SCALE GENOMIC DNA]</scope>
    <source>
        <strain evidence="5 6">BP 5553</strain>
    </source>
</reference>
<name>A0A370TMA6_9HELO</name>
<dbReference type="Pfam" id="PF03328">
    <property type="entry name" value="HpcH_HpaI"/>
    <property type="match status" value="1"/>
</dbReference>
<dbReference type="InterPro" id="IPR040442">
    <property type="entry name" value="Pyrv_kinase-like_dom_sf"/>
</dbReference>
<dbReference type="EMBL" id="NPIC01000004">
    <property type="protein sequence ID" value="RDL36644.1"/>
    <property type="molecule type" value="Genomic_DNA"/>
</dbReference>
<dbReference type="GO" id="GO:0000287">
    <property type="term" value="F:magnesium ion binding"/>
    <property type="evidence" value="ECO:0007669"/>
    <property type="project" value="TreeGrafter"/>
</dbReference>
<evidence type="ECO:0000313" key="6">
    <source>
        <dbReference type="Proteomes" id="UP000254866"/>
    </source>
</evidence>
<dbReference type="Gene3D" id="3.20.20.60">
    <property type="entry name" value="Phosphoenolpyruvate-binding domains"/>
    <property type="match status" value="1"/>
</dbReference>
<gene>
    <name evidence="5" type="ORF">BP5553_05996</name>
</gene>
<dbReference type="PANTHER" id="PTHR32308:SF0">
    <property type="entry name" value="HPCH_HPAI ALDOLASE_CITRATE LYASE DOMAIN-CONTAINING PROTEIN"/>
    <property type="match status" value="1"/>
</dbReference>
<dbReference type="AlphaFoldDB" id="A0A370TMA6"/>
<sequence length="424" mass="45897">MASSTPVARVWLAEGHPSDTDNLYHAAELQNAEGVRNITASRALSGWFDTYRTLPPCPHHDLGKFLKVTDALHRPLINPSPPKNVNVISSRSPAGAPLQLVAISAPQLQLQLTKPHLQVPSSSPKFLEKSRSLKVDTACYDLEDSVTPAQKPSARQSIVSFLSQPRPPHISELSVRINAVSSGLALQDLTSVLEAPNLDALVIPKVNRASDLHFVTDVLRHKLPQRHPSSPDASSKPLKILALIESAEAITNLNEICKASPYLSGLIFAAEDFALDLSLTRTPSLTEFLYARSAIATSARAHDLPSTIDLVCTSFRGAEGVKTLEEECLQGKGLGFNGKQCIHPSQVEVAQRAFAPGEKEAEWAMRVVIGDEKADSSGRGAWTLDGKMIDVPVVGKAKAIVKKAEACGIDVEALREKWKHQEPE</sequence>
<comment type="caution">
    <text evidence="5">The sequence shown here is derived from an EMBL/GenBank/DDBJ whole genome shotgun (WGS) entry which is preliminary data.</text>
</comment>
<protein>
    <recommendedName>
        <fullName evidence="4">HpcH/HpaI aldolase/citrate lyase domain-containing protein</fullName>
    </recommendedName>
</protein>
<dbReference type="InterPro" id="IPR015813">
    <property type="entry name" value="Pyrv/PenolPyrv_kinase-like_dom"/>
</dbReference>
<keyword evidence="2" id="KW-0479">Metal-binding</keyword>
<accession>A0A370TMA6</accession>
<feature type="domain" description="HpcH/HpaI aldolase/citrate lyase" evidence="4">
    <location>
        <begin position="119"/>
        <end position="344"/>
    </location>
</feature>
<evidence type="ECO:0000313" key="5">
    <source>
        <dbReference type="EMBL" id="RDL36644.1"/>
    </source>
</evidence>
<organism evidence="5 6">
    <name type="scientific">Venustampulla echinocandica</name>
    <dbReference type="NCBI Taxonomy" id="2656787"/>
    <lineage>
        <taxon>Eukaryota</taxon>
        <taxon>Fungi</taxon>
        <taxon>Dikarya</taxon>
        <taxon>Ascomycota</taxon>
        <taxon>Pezizomycotina</taxon>
        <taxon>Leotiomycetes</taxon>
        <taxon>Helotiales</taxon>
        <taxon>Pleuroascaceae</taxon>
        <taxon>Venustampulla</taxon>
    </lineage>
</organism>
<evidence type="ECO:0000259" key="4">
    <source>
        <dbReference type="Pfam" id="PF03328"/>
    </source>
</evidence>
<dbReference type="GO" id="GO:0003824">
    <property type="term" value="F:catalytic activity"/>
    <property type="evidence" value="ECO:0007669"/>
    <property type="project" value="InterPro"/>
</dbReference>
<keyword evidence="3" id="KW-0460">Magnesium</keyword>
<evidence type="ECO:0000256" key="1">
    <source>
        <dbReference type="ARBA" id="ARBA00001946"/>
    </source>
</evidence>
<dbReference type="GeneID" id="43598845"/>
<comment type="cofactor">
    <cofactor evidence="1">
        <name>Mg(2+)</name>
        <dbReference type="ChEBI" id="CHEBI:18420"/>
    </cofactor>
</comment>
<dbReference type="Proteomes" id="UP000254866">
    <property type="component" value="Unassembled WGS sequence"/>
</dbReference>
<dbReference type="STRING" id="2656787.A0A370TMA6"/>
<dbReference type="RefSeq" id="XP_031869300.1">
    <property type="nucleotide sequence ID" value="XM_032014619.1"/>
</dbReference>
<dbReference type="InterPro" id="IPR005000">
    <property type="entry name" value="Aldolase/citrate-lyase_domain"/>
</dbReference>
<dbReference type="OrthoDB" id="1773at2759"/>
<proteinExistence type="predicted"/>
<evidence type="ECO:0000256" key="3">
    <source>
        <dbReference type="ARBA" id="ARBA00022842"/>
    </source>
</evidence>
<dbReference type="SUPFAM" id="SSF51621">
    <property type="entry name" value="Phosphoenolpyruvate/pyruvate domain"/>
    <property type="match status" value="1"/>
</dbReference>